<dbReference type="Proteomes" id="UP000324748">
    <property type="component" value="Unassembled WGS sequence"/>
</dbReference>
<feature type="compositionally biased region" description="Polar residues" evidence="1">
    <location>
        <begin position="84"/>
        <end position="94"/>
    </location>
</feature>
<name>A0A5B0RXA1_PUCGR</name>
<feature type="compositionally biased region" description="Low complexity" evidence="1">
    <location>
        <begin position="66"/>
        <end position="83"/>
    </location>
</feature>
<dbReference type="EMBL" id="VDEP01000111">
    <property type="protein sequence ID" value="KAA1130227.1"/>
    <property type="molecule type" value="Genomic_DNA"/>
</dbReference>
<feature type="compositionally biased region" description="Polar residues" evidence="1">
    <location>
        <begin position="49"/>
        <end position="65"/>
    </location>
</feature>
<protein>
    <submittedName>
        <fullName evidence="3">Uncharacterized protein</fullName>
    </submittedName>
</protein>
<keyword evidence="4" id="KW-1185">Reference proteome</keyword>
<proteinExistence type="predicted"/>
<dbReference type="Proteomes" id="UP000325313">
    <property type="component" value="Unassembled WGS sequence"/>
</dbReference>
<dbReference type="EMBL" id="VSWC01000131">
    <property type="protein sequence ID" value="KAA1081275.1"/>
    <property type="molecule type" value="Genomic_DNA"/>
</dbReference>
<feature type="region of interest" description="Disordered" evidence="1">
    <location>
        <begin position="49"/>
        <end position="101"/>
    </location>
</feature>
<dbReference type="AlphaFoldDB" id="A0A5B0RXA1"/>
<feature type="region of interest" description="Disordered" evidence="1">
    <location>
        <begin position="1"/>
        <end position="27"/>
    </location>
</feature>
<evidence type="ECO:0000256" key="1">
    <source>
        <dbReference type="SAM" id="MobiDB-lite"/>
    </source>
</evidence>
<evidence type="ECO:0000313" key="3">
    <source>
        <dbReference type="EMBL" id="KAA1130227.1"/>
    </source>
</evidence>
<evidence type="ECO:0000313" key="2">
    <source>
        <dbReference type="EMBL" id="KAA1081275.1"/>
    </source>
</evidence>
<comment type="caution">
    <text evidence="3">The sequence shown here is derived from an EMBL/GenBank/DDBJ whole genome shotgun (WGS) entry which is preliminary data.</text>
</comment>
<evidence type="ECO:0000313" key="5">
    <source>
        <dbReference type="Proteomes" id="UP000325313"/>
    </source>
</evidence>
<organism evidence="3 5">
    <name type="scientific">Puccinia graminis f. sp. tritici</name>
    <dbReference type="NCBI Taxonomy" id="56615"/>
    <lineage>
        <taxon>Eukaryota</taxon>
        <taxon>Fungi</taxon>
        <taxon>Dikarya</taxon>
        <taxon>Basidiomycota</taxon>
        <taxon>Pucciniomycotina</taxon>
        <taxon>Pucciniomycetes</taxon>
        <taxon>Pucciniales</taxon>
        <taxon>Pucciniaceae</taxon>
        <taxon>Puccinia</taxon>
    </lineage>
</organism>
<evidence type="ECO:0000313" key="4">
    <source>
        <dbReference type="Proteomes" id="UP000324748"/>
    </source>
</evidence>
<sequence>MVVARQRPRSHESPVLNPKDSKHVDTWVQDGSHKTVKLVRKNYNCVISLNPPSSSEFTTAPESGLSSSASISTSSSINAQTTSLDQNQPTNSRPSPVLAKL</sequence>
<gene>
    <name evidence="2" type="ORF">PGT21_032837</name>
    <name evidence="3" type="ORF">PGTUg99_013017</name>
</gene>
<reference evidence="4 5" key="1">
    <citation type="submission" date="2019-05" db="EMBL/GenBank/DDBJ databases">
        <title>Emergence of the Ug99 lineage of the wheat stem rust pathogen through somatic hybridization.</title>
        <authorList>
            <person name="Li F."/>
            <person name="Upadhyaya N.M."/>
            <person name="Sperschneider J."/>
            <person name="Matny O."/>
            <person name="Nguyen-Phuc H."/>
            <person name="Mago R."/>
            <person name="Raley C."/>
            <person name="Miller M.E."/>
            <person name="Silverstein K.A.T."/>
            <person name="Henningsen E."/>
            <person name="Hirsch C.D."/>
            <person name="Visser B."/>
            <person name="Pretorius Z.A."/>
            <person name="Steffenson B.J."/>
            <person name="Schwessinger B."/>
            <person name="Dodds P.N."/>
            <person name="Figueroa M."/>
        </authorList>
    </citation>
    <scope>NUCLEOTIDE SEQUENCE [LARGE SCALE GENOMIC DNA]</scope>
    <source>
        <strain evidence="2">21-0</strain>
        <strain evidence="3 5">Ug99</strain>
    </source>
</reference>
<accession>A0A5B0RXA1</accession>